<organism evidence="2 3">
    <name type="scientific">Candidatus Faeciplasma pullistercoris</name>
    <dbReference type="NCBI Taxonomy" id="2840800"/>
    <lineage>
        <taxon>Bacteria</taxon>
        <taxon>Bacillati</taxon>
        <taxon>Bacillota</taxon>
        <taxon>Clostridia</taxon>
        <taxon>Eubacteriales</taxon>
        <taxon>Oscillospiraceae</taxon>
        <taxon>Oscillospiraceae incertae sedis</taxon>
        <taxon>Candidatus Faeciplasma</taxon>
    </lineage>
</organism>
<reference evidence="2" key="1">
    <citation type="submission" date="2020-10" db="EMBL/GenBank/DDBJ databases">
        <authorList>
            <person name="Gilroy R."/>
        </authorList>
    </citation>
    <scope>NUCLEOTIDE SEQUENCE</scope>
    <source>
        <strain evidence="2">CHK33-4379</strain>
    </source>
</reference>
<gene>
    <name evidence="2" type="ORF">IAC39_06895</name>
</gene>
<dbReference type="Proteomes" id="UP000824136">
    <property type="component" value="Unassembled WGS sequence"/>
</dbReference>
<dbReference type="AlphaFoldDB" id="A0A9D1KKT7"/>
<feature type="transmembrane region" description="Helical" evidence="1">
    <location>
        <begin position="242"/>
        <end position="267"/>
    </location>
</feature>
<accession>A0A9D1KKT7</accession>
<keyword evidence="1" id="KW-0812">Transmembrane</keyword>
<dbReference type="GO" id="GO:0015501">
    <property type="term" value="F:glutamate:sodium symporter activity"/>
    <property type="evidence" value="ECO:0007669"/>
    <property type="project" value="InterPro"/>
</dbReference>
<evidence type="ECO:0000313" key="3">
    <source>
        <dbReference type="Proteomes" id="UP000824136"/>
    </source>
</evidence>
<feature type="transmembrane region" description="Helical" evidence="1">
    <location>
        <begin position="78"/>
        <end position="98"/>
    </location>
</feature>
<keyword evidence="1" id="KW-0472">Membrane</keyword>
<dbReference type="GO" id="GO:0016020">
    <property type="term" value="C:membrane"/>
    <property type="evidence" value="ECO:0007669"/>
    <property type="project" value="InterPro"/>
</dbReference>
<keyword evidence="1" id="KW-1133">Transmembrane helix</keyword>
<feature type="transmembrane region" description="Helical" evidence="1">
    <location>
        <begin position="12"/>
        <end position="29"/>
    </location>
</feature>
<comment type="caution">
    <text evidence="2">The sequence shown here is derived from an EMBL/GenBank/DDBJ whole genome shotgun (WGS) entry which is preliminary data.</text>
</comment>
<proteinExistence type="predicted"/>
<feature type="transmembrane region" description="Helical" evidence="1">
    <location>
        <begin position="433"/>
        <end position="451"/>
    </location>
</feature>
<dbReference type="EMBL" id="DVLL01000021">
    <property type="protein sequence ID" value="HIT59421.1"/>
    <property type="molecule type" value="Genomic_DNA"/>
</dbReference>
<feature type="transmembrane region" description="Helical" evidence="1">
    <location>
        <begin position="36"/>
        <end position="58"/>
    </location>
</feature>
<evidence type="ECO:0000313" key="2">
    <source>
        <dbReference type="EMBL" id="HIT59421.1"/>
    </source>
</evidence>
<reference evidence="2" key="2">
    <citation type="journal article" date="2021" name="PeerJ">
        <title>Extensive microbial diversity within the chicken gut microbiome revealed by metagenomics and culture.</title>
        <authorList>
            <person name="Gilroy R."/>
            <person name="Ravi A."/>
            <person name="Getino M."/>
            <person name="Pursley I."/>
            <person name="Horton D.L."/>
            <person name="Alikhan N.F."/>
            <person name="Baker D."/>
            <person name="Gharbi K."/>
            <person name="Hall N."/>
            <person name="Watson M."/>
            <person name="Adriaenssens E.M."/>
            <person name="Foster-Nyarko E."/>
            <person name="Jarju S."/>
            <person name="Secka A."/>
            <person name="Antonio M."/>
            <person name="Oren A."/>
            <person name="Chaudhuri R.R."/>
            <person name="La Ragione R."/>
            <person name="Hildebrand F."/>
            <person name="Pallen M.J."/>
        </authorList>
    </citation>
    <scope>NUCLEOTIDE SEQUENCE</scope>
    <source>
        <strain evidence="2">CHK33-4379</strain>
    </source>
</reference>
<dbReference type="PANTHER" id="PTHR36178">
    <property type="entry name" value="SLR0625 PROTEIN"/>
    <property type="match status" value="1"/>
</dbReference>
<feature type="transmembrane region" description="Helical" evidence="1">
    <location>
        <begin position="374"/>
        <end position="392"/>
    </location>
</feature>
<dbReference type="InterPro" id="IPR004445">
    <property type="entry name" value="GltS"/>
</dbReference>
<name>A0A9D1KKT7_9FIRM</name>
<feature type="transmembrane region" description="Helical" evidence="1">
    <location>
        <begin position="341"/>
        <end position="362"/>
    </location>
</feature>
<dbReference type="PANTHER" id="PTHR36178:SF1">
    <property type="entry name" value="SODIUM_GLUTAMATE SYMPORTER"/>
    <property type="match status" value="1"/>
</dbReference>
<feature type="transmembrane region" description="Helical" evidence="1">
    <location>
        <begin position="273"/>
        <end position="296"/>
    </location>
</feature>
<protein>
    <recommendedName>
        <fullName evidence="4">Sodium:glutamate symporter</fullName>
    </recommendedName>
</protein>
<evidence type="ECO:0000256" key="1">
    <source>
        <dbReference type="SAM" id="Phobius"/>
    </source>
</evidence>
<feature type="transmembrane region" description="Helical" evidence="1">
    <location>
        <begin position="118"/>
        <end position="142"/>
    </location>
</feature>
<dbReference type="GO" id="GO:0015813">
    <property type="term" value="P:L-glutamate transmembrane transport"/>
    <property type="evidence" value="ECO:0007669"/>
    <property type="project" value="InterPro"/>
</dbReference>
<feature type="transmembrane region" description="Helical" evidence="1">
    <location>
        <begin position="317"/>
        <end position="335"/>
    </location>
</feature>
<evidence type="ECO:0008006" key="4">
    <source>
        <dbReference type="Google" id="ProtNLM"/>
    </source>
</evidence>
<feature type="transmembrane region" description="Helical" evidence="1">
    <location>
        <begin position="181"/>
        <end position="203"/>
    </location>
</feature>
<sequence length="466" mass="50939">MENFWDFSVWSNFNIIAILLLSLLGANVLKKSVKFLQASLIPASVIGGCLLLVVSGIYKLVTDGGDMFDTEFFGGNGTASLEILTYHMLALGFIASTFKPSKGKVTKQRGIEIFNTGVTTVSTYLIQAIFGLGITIVAAMVMTDFFPAAGILLPFGYGQGTGQALNYGTIYENDFGFSGGASFGLTIAALGFLSASIGGVIHLNIQKRRGKIKIVHLDEKALRSEEIQSDNEIPMQESLDKLTVQVALIALAYMIAYFIMWGLGLLLPGMKSVIFGFNFLLGVLSAVIVKAVMNLLKKAGAIKKEYTNSFLMTRTSNFFFDIMVVAGIAAIRLSVLEKYWGIMLILGVVGLVITYVYNYFVAKKLFPGYAEEQFLMMYGMLTGTASTGVILLREVDGEFSTPAMDNMVYQNFPAIVFGFPMMLLATFAPKEPALTLLILIGFFAVMNLILFRSQIFRLKKKAVSDK</sequence>